<sequence length="168" mass="19339">MEIKNQLNHGHAAAGLCEGMQLDFPENFPPLINLKQLELHVTEFEDQSILPWLDLIEACPMLSRLKMKTSQSMEFKGSLEWKAAKESHKNLQVVEMVRFIAFSTAGEFLINLIHNTASLKKIIIDPPKHYTKLSFLNERDFEVEARRFHKKRLKVALKMAPSVEVVII</sequence>
<keyword evidence="2" id="KW-1185">Reference proteome</keyword>
<dbReference type="EMBL" id="AWUE01014774">
    <property type="protein sequence ID" value="OMP01448.1"/>
    <property type="molecule type" value="Genomic_DNA"/>
</dbReference>
<dbReference type="PANTHER" id="PTHR34145">
    <property type="entry name" value="OS02G0105600 PROTEIN"/>
    <property type="match status" value="1"/>
</dbReference>
<comment type="caution">
    <text evidence="1">The sequence shown here is derived from an EMBL/GenBank/DDBJ whole genome shotgun (WGS) entry which is preliminary data.</text>
</comment>
<accession>A0A1R3K386</accession>
<reference evidence="2" key="1">
    <citation type="submission" date="2013-09" db="EMBL/GenBank/DDBJ databases">
        <title>Corchorus olitorius genome sequencing.</title>
        <authorList>
            <person name="Alam M."/>
            <person name="Haque M.S."/>
            <person name="Islam M.S."/>
            <person name="Emdad E.M."/>
            <person name="Islam M.M."/>
            <person name="Ahmed B."/>
            <person name="Halim A."/>
            <person name="Hossen Q.M.M."/>
            <person name="Hossain M.Z."/>
            <person name="Ahmed R."/>
            <person name="Khan M.M."/>
            <person name="Islam R."/>
            <person name="Rashid M.M."/>
            <person name="Khan S.A."/>
            <person name="Rahman M.S."/>
            <person name="Alam M."/>
            <person name="Yahiya A.S."/>
            <person name="Khan M.S."/>
            <person name="Azam M.S."/>
            <person name="Haque T."/>
            <person name="Lashkar M.Z.H."/>
            <person name="Akhand A.I."/>
            <person name="Morshed G."/>
            <person name="Roy S."/>
            <person name="Uddin K.S."/>
            <person name="Rabeya T."/>
            <person name="Hossain A.S."/>
            <person name="Chowdhury A."/>
            <person name="Snigdha A.R."/>
            <person name="Mortoza M.S."/>
            <person name="Matin S.A."/>
            <person name="Hoque S.M.E."/>
            <person name="Islam M.K."/>
            <person name="Roy D.K."/>
            <person name="Haider R."/>
            <person name="Moosa M.M."/>
            <person name="Elias S.M."/>
            <person name="Hasan A.M."/>
            <person name="Jahan S."/>
            <person name="Shafiuddin M."/>
            <person name="Mahmood N."/>
            <person name="Shommy N.S."/>
        </authorList>
    </citation>
    <scope>NUCLEOTIDE SEQUENCE [LARGE SCALE GENOMIC DNA]</scope>
    <source>
        <strain evidence="2">cv. O-4</strain>
    </source>
</reference>
<dbReference type="Proteomes" id="UP000187203">
    <property type="component" value="Unassembled WGS sequence"/>
</dbReference>
<evidence type="ECO:0000313" key="2">
    <source>
        <dbReference type="Proteomes" id="UP000187203"/>
    </source>
</evidence>
<dbReference type="AlphaFoldDB" id="A0A1R3K386"/>
<protein>
    <recommendedName>
        <fullName evidence="3">FBD domain-containing protein</fullName>
    </recommendedName>
</protein>
<organism evidence="1 2">
    <name type="scientific">Corchorus olitorius</name>
    <dbReference type="NCBI Taxonomy" id="93759"/>
    <lineage>
        <taxon>Eukaryota</taxon>
        <taxon>Viridiplantae</taxon>
        <taxon>Streptophyta</taxon>
        <taxon>Embryophyta</taxon>
        <taxon>Tracheophyta</taxon>
        <taxon>Spermatophyta</taxon>
        <taxon>Magnoliopsida</taxon>
        <taxon>eudicotyledons</taxon>
        <taxon>Gunneridae</taxon>
        <taxon>Pentapetalae</taxon>
        <taxon>rosids</taxon>
        <taxon>malvids</taxon>
        <taxon>Malvales</taxon>
        <taxon>Malvaceae</taxon>
        <taxon>Grewioideae</taxon>
        <taxon>Apeibeae</taxon>
        <taxon>Corchorus</taxon>
    </lineage>
</organism>
<dbReference type="OrthoDB" id="613853at2759"/>
<name>A0A1R3K386_9ROSI</name>
<dbReference type="InterPro" id="IPR053772">
    <property type="entry name" value="At1g61320/At1g61330-like"/>
</dbReference>
<dbReference type="PANTHER" id="PTHR34145:SF68">
    <property type="entry name" value="FBD DOMAIN-CONTAINING PROTEIN"/>
    <property type="match status" value="1"/>
</dbReference>
<gene>
    <name evidence="1" type="ORF">COLO4_11879</name>
</gene>
<evidence type="ECO:0000313" key="1">
    <source>
        <dbReference type="EMBL" id="OMP01448.1"/>
    </source>
</evidence>
<evidence type="ECO:0008006" key="3">
    <source>
        <dbReference type="Google" id="ProtNLM"/>
    </source>
</evidence>
<proteinExistence type="predicted"/>